<dbReference type="VEuPathDB" id="ToxoDB:TGDOM2_254430"/>
<evidence type="ECO:0000259" key="5">
    <source>
        <dbReference type="PROSITE" id="PS50948"/>
    </source>
</evidence>
<sequence length="654" mass="71119">MKLECFGLAALSAALFAGKAEAVATNCFKADTDYFGYDVDKIFVGAATESAEKCQEACRNREDCFYFTYIPERKQCYLKDNQAPNGTVTNPLAISGPKFCYPTGTCFEYMTDYVGYDVQKIEDQSVSQADDCQRLCASNDQCFFWTFIPSKHNCYLKHNGATVGRTPHSEAISGPKSCTGGSPNDQGVPCYEPDTDYFGYDIKIFDNNLVGTAAECYGLCLSFAECKFWTWVPALRNCYLKSEYAPLGRVHAPGTISGPRDCNGSNLPPFVPPPPIYPPTHPHPPPSPYPPYPGHTSTTTPATPPAESCYKAHVDFPTGTLKQIVTDDAYACQKLCQAEAACFFFTYKADILECALKGSFAANAPIPRRHALSGSKYCADKMPPEFQPLHNHVPTPPLPPHHAIPPAYPGPNPMPVPPTPGLEPSCAELNVEYVSDILSVLGADSPKECQTLCKLTASCNFFTYRSDLYRCYLSKSKGTPSSRLNAVAGPKECPGEGSAVPPTASTCFLQNKMFVGTPLSSIEAKSAEQCQAKCAGDPQCYYFSFQVMSSNCHLFRQVNGAKEEGTCVSGPKTCADKPTDPCFKEGFYFGQVLKRHNAVASAKECQTLCATFPHSCVGFTYESASQKCFLMSQTDGLELSDGFVSGLRQCPATP</sequence>
<evidence type="ECO:0000256" key="4">
    <source>
        <dbReference type="SAM" id="SignalP"/>
    </source>
</evidence>
<dbReference type="EC" id="3.4.21.27" evidence="6"/>
<evidence type="ECO:0000313" key="6">
    <source>
        <dbReference type="EMBL" id="KFG35435.1"/>
    </source>
</evidence>
<dbReference type="Pfam" id="PF14295">
    <property type="entry name" value="PAN_4"/>
    <property type="match status" value="2"/>
</dbReference>
<feature type="domain" description="Apple" evidence="5">
    <location>
        <begin position="100"/>
        <end position="178"/>
    </location>
</feature>
<protein>
    <submittedName>
        <fullName evidence="6">Putative microneme protein</fullName>
        <ecNumber evidence="6">3.4.21.27</ecNumber>
    </submittedName>
</protein>
<dbReference type="InterPro" id="IPR003609">
    <property type="entry name" value="Pan_app"/>
</dbReference>
<dbReference type="InterPro" id="IPR000177">
    <property type="entry name" value="Apple"/>
</dbReference>
<evidence type="ECO:0000256" key="1">
    <source>
        <dbReference type="ARBA" id="ARBA00022737"/>
    </source>
</evidence>
<evidence type="ECO:0000256" key="2">
    <source>
        <dbReference type="ARBA" id="ARBA00023157"/>
    </source>
</evidence>
<name>A0A086JTG7_TOXGO</name>
<dbReference type="SMART" id="SM00473">
    <property type="entry name" value="PAN_AP"/>
    <property type="match status" value="3"/>
</dbReference>
<feature type="signal peptide" evidence="4">
    <location>
        <begin position="1"/>
        <end position="22"/>
    </location>
</feature>
<feature type="domain" description="Apple" evidence="5">
    <location>
        <begin position="507"/>
        <end position="574"/>
    </location>
</feature>
<dbReference type="OrthoDB" id="329087at2759"/>
<dbReference type="PROSITE" id="PS50948">
    <property type="entry name" value="PAN"/>
    <property type="match status" value="4"/>
</dbReference>
<dbReference type="CDD" id="cd01100">
    <property type="entry name" value="APPLE_Factor_XI_like"/>
    <property type="match status" value="2"/>
</dbReference>
<dbReference type="GO" id="GO:0004252">
    <property type="term" value="F:serine-type endopeptidase activity"/>
    <property type="evidence" value="ECO:0007669"/>
    <property type="project" value="UniProtKB-EC"/>
</dbReference>
<dbReference type="GO" id="GO:0005576">
    <property type="term" value="C:extracellular region"/>
    <property type="evidence" value="ECO:0007669"/>
    <property type="project" value="InterPro"/>
</dbReference>
<dbReference type="Gene3D" id="3.50.4.10">
    <property type="entry name" value="Hepatocyte Growth Factor"/>
    <property type="match status" value="7"/>
</dbReference>
<keyword evidence="1" id="KW-0677">Repeat</keyword>
<dbReference type="PANTHER" id="PTHR33946:SF4">
    <property type="entry name" value="COAGULATION FACTOR XI"/>
    <property type="match status" value="1"/>
</dbReference>
<keyword evidence="4" id="KW-0732">Signal</keyword>
<keyword evidence="2" id="KW-1015">Disulfide bond</keyword>
<dbReference type="AlphaFoldDB" id="A0A086JTG7"/>
<dbReference type="Pfam" id="PF00024">
    <property type="entry name" value="PAN_1"/>
    <property type="match status" value="5"/>
</dbReference>
<dbReference type="SMART" id="SM00223">
    <property type="entry name" value="APPLE"/>
    <property type="match status" value="7"/>
</dbReference>
<proteinExistence type="predicted"/>
<dbReference type="SUPFAM" id="SSF57414">
    <property type="entry name" value="Hairpin loop containing domain-like"/>
    <property type="match status" value="7"/>
</dbReference>
<dbReference type="PANTHER" id="PTHR33946">
    <property type="match status" value="1"/>
</dbReference>
<organism evidence="6 7">
    <name type="scientific">Toxoplasma gondii GAB2-2007-GAL-DOM2</name>
    <dbReference type="NCBI Taxonomy" id="1130820"/>
    <lineage>
        <taxon>Eukaryota</taxon>
        <taxon>Sar</taxon>
        <taxon>Alveolata</taxon>
        <taxon>Apicomplexa</taxon>
        <taxon>Conoidasida</taxon>
        <taxon>Coccidia</taxon>
        <taxon>Eucoccidiorida</taxon>
        <taxon>Eimeriorina</taxon>
        <taxon>Sarcocystidae</taxon>
        <taxon>Toxoplasma</taxon>
    </lineage>
</organism>
<accession>A0A086JTG7</accession>
<feature type="compositionally biased region" description="Pro residues" evidence="3">
    <location>
        <begin position="273"/>
        <end position="293"/>
    </location>
</feature>
<gene>
    <name evidence="6" type="ORF">TGDOM2_254430</name>
</gene>
<evidence type="ECO:0000256" key="3">
    <source>
        <dbReference type="SAM" id="MobiDB-lite"/>
    </source>
</evidence>
<feature type="domain" description="Apple" evidence="5">
    <location>
        <begin position="582"/>
        <end position="650"/>
    </location>
</feature>
<feature type="region of interest" description="Disordered" evidence="3">
    <location>
        <begin position="397"/>
        <end position="417"/>
    </location>
</feature>
<dbReference type="GO" id="GO:0006508">
    <property type="term" value="P:proteolysis"/>
    <property type="evidence" value="ECO:0007669"/>
    <property type="project" value="InterPro"/>
</dbReference>
<keyword evidence="6" id="KW-0378">Hydrolase</keyword>
<feature type="chain" id="PRO_5001808619" evidence="4">
    <location>
        <begin position="23"/>
        <end position="654"/>
    </location>
</feature>
<evidence type="ECO:0000313" key="7">
    <source>
        <dbReference type="Proteomes" id="UP000028837"/>
    </source>
</evidence>
<dbReference type="Proteomes" id="UP000028837">
    <property type="component" value="Unassembled WGS sequence"/>
</dbReference>
<reference evidence="6 7" key="1">
    <citation type="submission" date="2014-02" db="EMBL/GenBank/DDBJ databases">
        <authorList>
            <person name="Sibley D."/>
            <person name="Venepally P."/>
            <person name="Karamycheva S."/>
            <person name="Hadjithomas M."/>
            <person name="Khan A."/>
            <person name="Brunk B."/>
            <person name="Roos D."/>
            <person name="Caler E."/>
            <person name="Lorenzi H."/>
        </authorList>
    </citation>
    <scope>NUCLEOTIDE SEQUENCE [LARGE SCALE GENOMIC DNA]</scope>
    <source>
        <strain evidence="6 7">GAB2-2007-GAL-DOM2</strain>
    </source>
</reference>
<comment type="caution">
    <text evidence="6">The sequence shown here is derived from an EMBL/GenBank/DDBJ whole genome shotgun (WGS) entry which is preliminary data.</text>
</comment>
<feature type="region of interest" description="Disordered" evidence="3">
    <location>
        <begin position="273"/>
        <end position="304"/>
    </location>
</feature>
<feature type="domain" description="Apple" evidence="5">
    <location>
        <begin position="426"/>
        <end position="493"/>
    </location>
</feature>
<dbReference type="EMBL" id="AHZU02001169">
    <property type="protein sequence ID" value="KFG35435.1"/>
    <property type="molecule type" value="Genomic_DNA"/>
</dbReference>